<dbReference type="EMBL" id="AK356234">
    <property type="protein sequence ID" value="BAJ87452.1"/>
    <property type="molecule type" value="mRNA"/>
</dbReference>
<feature type="non-terminal residue" evidence="2">
    <location>
        <position position="1"/>
    </location>
</feature>
<evidence type="ECO:0000313" key="2">
    <source>
        <dbReference type="EMBL" id="BAJ87452.1"/>
    </source>
</evidence>
<dbReference type="AlphaFoldDB" id="F2CX81"/>
<feature type="region of interest" description="Disordered" evidence="1">
    <location>
        <begin position="1"/>
        <end position="52"/>
    </location>
</feature>
<organism evidence="2">
    <name type="scientific">Hordeum vulgare subsp. vulgare</name>
    <name type="common">Domesticated barley</name>
    <dbReference type="NCBI Taxonomy" id="112509"/>
    <lineage>
        <taxon>Eukaryota</taxon>
        <taxon>Viridiplantae</taxon>
        <taxon>Streptophyta</taxon>
        <taxon>Embryophyta</taxon>
        <taxon>Tracheophyta</taxon>
        <taxon>Spermatophyta</taxon>
        <taxon>Magnoliopsida</taxon>
        <taxon>Liliopsida</taxon>
        <taxon>Poales</taxon>
        <taxon>Poaceae</taxon>
        <taxon>BOP clade</taxon>
        <taxon>Pooideae</taxon>
        <taxon>Triticodae</taxon>
        <taxon>Triticeae</taxon>
        <taxon>Hordeinae</taxon>
        <taxon>Hordeum</taxon>
    </lineage>
</organism>
<name>F2CX81_HORVV</name>
<evidence type="ECO:0000256" key="1">
    <source>
        <dbReference type="SAM" id="MobiDB-lite"/>
    </source>
</evidence>
<protein>
    <submittedName>
        <fullName evidence="2">Predicted protein</fullName>
    </submittedName>
</protein>
<accession>F2CX81</accession>
<feature type="compositionally biased region" description="Pro residues" evidence="1">
    <location>
        <begin position="26"/>
        <end position="37"/>
    </location>
</feature>
<feature type="compositionally biased region" description="Basic and acidic residues" evidence="1">
    <location>
        <begin position="91"/>
        <end position="107"/>
    </location>
</feature>
<sequence length="147" mass="16007">PHPQPHSHGGRGQAPPPRCGRALPPLRLPRAPPPPHQRPAQRLLRRPGPAPPWESQVIVLRGANRGTVSPCVFWAGRSRVSRYDAGAPPSREGRGGAWKRDDPEAPPRRTGMTGVPKLNPKFSTQRAGTSKVPIVNFEVSHHRAVAQ</sequence>
<proteinExistence type="evidence at transcript level"/>
<reference evidence="2" key="1">
    <citation type="journal article" date="2011" name="Plant Physiol.">
        <title>Comprehensive sequence analysis of 24,783 barley full-length cDNAs derived from 12 clone libraries.</title>
        <authorList>
            <person name="Matsumoto T."/>
            <person name="Tanaka T."/>
            <person name="Sakai H."/>
            <person name="Amano N."/>
            <person name="Kanamori H."/>
            <person name="Kurita K."/>
            <person name="Kikuta A."/>
            <person name="Kamiya K."/>
            <person name="Yamamoto M."/>
            <person name="Ikawa H."/>
            <person name="Fujii N."/>
            <person name="Hori K."/>
            <person name="Itoh T."/>
            <person name="Sato K."/>
        </authorList>
    </citation>
    <scope>NUCLEOTIDE SEQUENCE</scope>
    <source>
        <tissue evidence="2">Shoot</tissue>
    </source>
</reference>
<feature type="region of interest" description="Disordered" evidence="1">
    <location>
        <begin position="82"/>
        <end position="129"/>
    </location>
</feature>